<dbReference type="STRING" id="106549.A0A540N1V2"/>
<organism evidence="2 3">
    <name type="scientific">Malus baccata</name>
    <name type="common">Siberian crab apple</name>
    <name type="synonym">Pyrus baccata</name>
    <dbReference type="NCBI Taxonomy" id="106549"/>
    <lineage>
        <taxon>Eukaryota</taxon>
        <taxon>Viridiplantae</taxon>
        <taxon>Streptophyta</taxon>
        <taxon>Embryophyta</taxon>
        <taxon>Tracheophyta</taxon>
        <taxon>Spermatophyta</taxon>
        <taxon>Magnoliopsida</taxon>
        <taxon>eudicotyledons</taxon>
        <taxon>Gunneridae</taxon>
        <taxon>Pentapetalae</taxon>
        <taxon>rosids</taxon>
        <taxon>fabids</taxon>
        <taxon>Rosales</taxon>
        <taxon>Rosaceae</taxon>
        <taxon>Amygdaloideae</taxon>
        <taxon>Maleae</taxon>
        <taxon>Malus</taxon>
    </lineage>
</organism>
<sequence>METTTDLQATDPIDQQVDVQVHTETRRSTRMKKPAISSDFLCYLQETDYNFGDIDDLVTYSDAIKSSQSFLWNNAMKEELESMFKNQVWSLVEPKSHVKPIGCRWVYKTKRNACGQIERYKARLVAKGFTQREGIDYNDTFSPVSSKDSMRIIMAITAHFDLELHQMDVKTAFLNGDLQEDIYMCSPLDLLKRGKSIWFAN</sequence>
<evidence type="ECO:0000313" key="3">
    <source>
        <dbReference type="Proteomes" id="UP000315295"/>
    </source>
</evidence>
<dbReference type="InterPro" id="IPR043502">
    <property type="entry name" value="DNA/RNA_pol_sf"/>
</dbReference>
<reference evidence="2 3" key="1">
    <citation type="journal article" date="2019" name="G3 (Bethesda)">
        <title>Sequencing of a Wild Apple (Malus baccata) Genome Unravels the Differences Between Cultivated and Wild Apple Species Regarding Disease Resistance and Cold Tolerance.</title>
        <authorList>
            <person name="Chen X."/>
        </authorList>
    </citation>
    <scope>NUCLEOTIDE SEQUENCE [LARGE SCALE GENOMIC DNA]</scope>
    <source>
        <strain evidence="3">cv. Shandingzi</strain>
        <tissue evidence="2">Leaves</tissue>
    </source>
</reference>
<name>A0A540N1V2_MALBA</name>
<evidence type="ECO:0000259" key="1">
    <source>
        <dbReference type="Pfam" id="PF07727"/>
    </source>
</evidence>
<dbReference type="EMBL" id="VIEB01000131">
    <property type="protein sequence ID" value="TQE04994.1"/>
    <property type="molecule type" value="Genomic_DNA"/>
</dbReference>
<keyword evidence="3" id="KW-1185">Reference proteome</keyword>
<protein>
    <recommendedName>
        <fullName evidence="1">Reverse transcriptase Ty1/copia-type domain-containing protein</fullName>
    </recommendedName>
</protein>
<dbReference type="InterPro" id="IPR013103">
    <property type="entry name" value="RVT_2"/>
</dbReference>
<comment type="caution">
    <text evidence="2">The sequence shown here is derived from an EMBL/GenBank/DDBJ whole genome shotgun (WGS) entry which is preliminary data.</text>
</comment>
<proteinExistence type="predicted"/>
<gene>
    <name evidence="2" type="ORF">C1H46_009465</name>
</gene>
<feature type="domain" description="Reverse transcriptase Ty1/copia-type" evidence="1">
    <location>
        <begin position="86"/>
        <end position="188"/>
    </location>
</feature>
<evidence type="ECO:0000313" key="2">
    <source>
        <dbReference type="EMBL" id="TQE04994.1"/>
    </source>
</evidence>
<dbReference type="SUPFAM" id="SSF56672">
    <property type="entry name" value="DNA/RNA polymerases"/>
    <property type="match status" value="1"/>
</dbReference>
<dbReference type="AlphaFoldDB" id="A0A540N1V2"/>
<dbReference type="Proteomes" id="UP000315295">
    <property type="component" value="Unassembled WGS sequence"/>
</dbReference>
<accession>A0A540N1V2</accession>
<dbReference type="Pfam" id="PF07727">
    <property type="entry name" value="RVT_2"/>
    <property type="match status" value="1"/>
</dbReference>